<evidence type="ECO:0000313" key="5">
    <source>
        <dbReference type="Proteomes" id="UP000434925"/>
    </source>
</evidence>
<feature type="domain" description="Knr4/Smi1-like" evidence="1">
    <location>
        <begin position="8"/>
        <end position="111"/>
    </location>
</feature>
<evidence type="ECO:0000259" key="1">
    <source>
        <dbReference type="Pfam" id="PF09346"/>
    </source>
</evidence>
<dbReference type="InterPro" id="IPR018958">
    <property type="entry name" value="Knr4/Smi1-like_dom"/>
</dbReference>
<dbReference type="EMBL" id="LT629746">
    <property type="protein sequence ID" value="SDT50918.1"/>
    <property type="molecule type" value="Genomic_DNA"/>
</dbReference>
<evidence type="ECO:0000313" key="2">
    <source>
        <dbReference type="EMBL" id="KAB0503567.1"/>
    </source>
</evidence>
<keyword evidence="4" id="KW-1185">Reference proteome</keyword>
<reference evidence="4" key="1">
    <citation type="submission" date="2016-10" db="EMBL/GenBank/DDBJ databases">
        <authorList>
            <person name="Varghese N."/>
            <person name="Submissions S."/>
        </authorList>
    </citation>
    <scope>NUCLEOTIDE SEQUENCE [LARGE SCALE GENOMIC DNA]</scope>
    <source>
        <strain evidence="4">BS3782</strain>
    </source>
</reference>
<protein>
    <recommendedName>
        <fullName evidence="1">Knr4/Smi1-like domain-containing protein</fullName>
    </recommendedName>
</protein>
<dbReference type="SUPFAM" id="SSF160631">
    <property type="entry name" value="SMI1/KNR4-like"/>
    <property type="match status" value="1"/>
</dbReference>
<dbReference type="Proteomes" id="UP000434925">
    <property type="component" value="Unassembled WGS sequence"/>
</dbReference>
<proteinExistence type="predicted"/>
<dbReference type="Gene3D" id="3.40.1580.10">
    <property type="entry name" value="SMI1/KNR4-like"/>
    <property type="match status" value="1"/>
</dbReference>
<sequence>MSFYLKIQNRQDFSYPENFITTISLSPPIDIEPWWFIAFEDGDVNYWYQALKKLYPKRDLIPFAKFNANDDIACFDGDDSSGEPKVLIIHAYASEGWELHGTYNNFNEWFSEAIKTHQKWEKEE</sequence>
<dbReference type="AlphaFoldDB" id="A0A0J6HG60"/>
<dbReference type="Proteomes" id="UP000182814">
    <property type="component" value="Chromosome I"/>
</dbReference>
<reference evidence="3" key="2">
    <citation type="submission" date="2016-10" db="EMBL/GenBank/DDBJ databases">
        <authorList>
            <person name="de Groot N.N."/>
        </authorList>
    </citation>
    <scope>NUCLEOTIDE SEQUENCE [LARGE SCALE GENOMIC DNA]</scope>
    <source>
        <strain evidence="3">BS3782</strain>
    </source>
</reference>
<evidence type="ECO:0000313" key="3">
    <source>
        <dbReference type="EMBL" id="SDT50918.1"/>
    </source>
</evidence>
<reference evidence="2 5" key="3">
    <citation type="submission" date="2019-09" db="EMBL/GenBank/DDBJ databases">
        <title>Draft genome sequences of 48 bacterial type strains from the CCUG.</title>
        <authorList>
            <person name="Tunovic T."/>
            <person name="Pineiro-Iglesias B."/>
            <person name="Unosson C."/>
            <person name="Inganas E."/>
            <person name="Ohlen M."/>
            <person name="Cardew S."/>
            <person name="Jensie-Markopoulos S."/>
            <person name="Salva-Serra F."/>
            <person name="Jaen-Luchoro D."/>
            <person name="Karlsson R."/>
            <person name="Svensson-Stadler L."/>
            <person name="Chun J."/>
            <person name="Moore E."/>
        </authorList>
    </citation>
    <scope>NUCLEOTIDE SEQUENCE [LARGE SCALE GENOMIC DNA]</scope>
    <source>
        <strain evidence="2 5">CCUG 51522</strain>
    </source>
</reference>
<organism evidence="3 4">
    <name type="scientific">Pseudomonas lini</name>
    <dbReference type="NCBI Taxonomy" id="163011"/>
    <lineage>
        <taxon>Bacteria</taxon>
        <taxon>Pseudomonadati</taxon>
        <taxon>Pseudomonadota</taxon>
        <taxon>Gammaproteobacteria</taxon>
        <taxon>Pseudomonadales</taxon>
        <taxon>Pseudomonadaceae</taxon>
        <taxon>Pseudomonas</taxon>
    </lineage>
</organism>
<dbReference type="InterPro" id="IPR037883">
    <property type="entry name" value="Knr4/Smi1-like_sf"/>
</dbReference>
<gene>
    <name evidence="2" type="ORF">F7R14_17615</name>
    <name evidence="3" type="ORF">SAMN04490191_4853</name>
</gene>
<dbReference type="Pfam" id="PF09346">
    <property type="entry name" value="SMI1_KNR4"/>
    <property type="match status" value="1"/>
</dbReference>
<name>A0A0J6HG60_9PSED</name>
<accession>A0A0J6HG60</accession>
<dbReference type="EMBL" id="VZPO01000006">
    <property type="protein sequence ID" value="KAB0503567.1"/>
    <property type="molecule type" value="Genomic_DNA"/>
</dbReference>
<dbReference type="PATRIC" id="fig|163011.3.peg.3152"/>
<dbReference type="RefSeq" id="WP_048394964.1">
    <property type="nucleotide sequence ID" value="NZ_JYLB01000003.1"/>
</dbReference>
<evidence type="ECO:0000313" key="4">
    <source>
        <dbReference type="Proteomes" id="UP000182814"/>
    </source>
</evidence>